<organism evidence="1 2">
    <name type="scientific">Salix udensis</name>
    <dbReference type="NCBI Taxonomy" id="889485"/>
    <lineage>
        <taxon>Eukaryota</taxon>
        <taxon>Viridiplantae</taxon>
        <taxon>Streptophyta</taxon>
        <taxon>Embryophyta</taxon>
        <taxon>Tracheophyta</taxon>
        <taxon>Spermatophyta</taxon>
        <taxon>Magnoliopsida</taxon>
        <taxon>eudicotyledons</taxon>
        <taxon>Gunneridae</taxon>
        <taxon>Pentapetalae</taxon>
        <taxon>rosids</taxon>
        <taxon>fabids</taxon>
        <taxon>Malpighiales</taxon>
        <taxon>Salicaceae</taxon>
        <taxon>Saliceae</taxon>
        <taxon>Salix</taxon>
    </lineage>
</organism>
<reference evidence="1 2" key="1">
    <citation type="journal article" date="2023" name="Int. J. Mol. Sci.">
        <title>De Novo Assembly and Annotation of 11 Diverse Shrub Willow (Salix) Genomes Reveals Novel Gene Organization in Sex-Linked Regions.</title>
        <authorList>
            <person name="Hyden B."/>
            <person name="Feng K."/>
            <person name="Yates T.B."/>
            <person name="Jawdy S."/>
            <person name="Cereghino C."/>
            <person name="Smart L.B."/>
            <person name="Muchero W."/>
        </authorList>
    </citation>
    <scope>NUCLEOTIDE SEQUENCE [LARGE SCALE GENOMIC DNA]</scope>
    <source>
        <tissue evidence="1">Shoot tip</tissue>
    </source>
</reference>
<sequence>MTRKETNLKFGMPKPNACLVAATFSLHTEGGHLRESQQPSTWTGSGGGVAFSITSYLLPFRQAIAVTGPKLSPVPRFLRPILLLPPLNSVIDLRMQGVVLAISMQTSRVPAATTIQT</sequence>
<dbReference type="AlphaFoldDB" id="A0AAD6KV62"/>
<name>A0AAD6KV62_9ROSI</name>
<comment type="caution">
    <text evidence="1">The sequence shown here is derived from an EMBL/GenBank/DDBJ whole genome shotgun (WGS) entry which is preliminary data.</text>
</comment>
<dbReference type="Proteomes" id="UP001162972">
    <property type="component" value="Chromosome 8"/>
</dbReference>
<evidence type="ECO:0000313" key="1">
    <source>
        <dbReference type="EMBL" id="KAJ6430314.1"/>
    </source>
</evidence>
<protein>
    <submittedName>
        <fullName evidence="1">Uncharacterized protein</fullName>
    </submittedName>
</protein>
<dbReference type="EMBL" id="JAPFFJ010000004">
    <property type="protein sequence ID" value="KAJ6430314.1"/>
    <property type="molecule type" value="Genomic_DNA"/>
</dbReference>
<evidence type="ECO:0000313" key="2">
    <source>
        <dbReference type="Proteomes" id="UP001162972"/>
    </source>
</evidence>
<keyword evidence="2" id="KW-1185">Reference proteome</keyword>
<accession>A0AAD6KV62</accession>
<proteinExistence type="predicted"/>
<gene>
    <name evidence="1" type="ORF">OIU84_021672</name>
</gene>